<evidence type="ECO:0000256" key="4">
    <source>
        <dbReference type="ARBA" id="ARBA00022519"/>
    </source>
</evidence>
<gene>
    <name evidence="11" type="ORF">CCR87_14385</name>
</gene>
<feature type="transmembrane region" description="Helical" evidence="9">
    <location>
        <begin position="127"/>
        <end position="147"/>
    </location>
</feature>
<dbReference type="Pfam" id="PF04290">
    <property type="entry name" value="DctQ"/>
    <property type="match status" value="1"/>
</dbReference>
<evidence type="ECO:0000256" key="1">
    <source>
        <dbReference type="ARBA" id="ARBA00004429"/>
    </source>
</evidence>
<keyword evidence="7 9" id="KW-0472">Membrane</keyword>
<dbReference type="AlphaFoldDB" id="A0A934WK06"/>
<keyword evidence="3" id="KW-1003">Cell membrane</keyword>
<dbReference type="GO" id="GO:0022857">
    <property type="term" value="F:transmembrane transporter activity"/>
    <property type="evidence" value="ECO:0007669"/>
    <property type="project" value="UniProtKB-UniRule"/>
</dbReference>
<feature type="transmembrane region" description="Helical" evidence="9">
    <location>
        <begin position="48"/>
        <end position="64"/>
    </location>
</feature>
<reference evidence="11" key="2">
    <citation type="journal article" date="2020" name="Microorganisms">
        <title>Osmotic Adaptation and Compatible Solute Biosynthesis of Phototrophic Bacteria as Revealed from Genome Analyses.</title>
        <authorList>
            <person name="Imhoff J.F."/>
            <person name="Rahn T."/>
            <person name="Kunzel S."/>
            <person name="Keller A."/>
            <person name="Neulinger S.C."/>
        </authorList>
    </citation>
    <scope>NUCLEOTIDE SEQUENCE</scope>
    <source>
        <strain evidence="11">LMG 28126</strain>
    </source>
</reference>
<feature type="transmembrane region" description="Helical" evidence="9">
    <location>
        <begin position="12"/>
        <end position="36"/>
    </location>
</feature>
<evidence type="ECO:0000313" key="11">
    <source>
        <dbReference type="EMBL" id="MBK5928502.1"/>
    </source>
</evidence>
<comment type="caution">
    <text evidence="11">The sequence shown here is derived from an EMBL/GenBank/DDBJ whole genome shotgun (WGS) entry which is preliminary data.</text>
</comment>
<dbReference type="PANTHER" id="PTHR35011:SF2">
    <property type="entry name" value="2,3-DIKETO-L-GULONATE TRAP TRANSPORTER SMALL PERMEASE PROTEIN YIAM"/>
    <property type="match status" value="1"/>
</dbReference>
<evidence type="ECO:0000256" key="6">
    <source>
        <dbReference type="ARBA" id="ARBA00022989"/>
    </source>
</evidence>
<dbReference type="InterPro" id="IPR007387">
    <property type="entry name" value="TRAP_DctQ"/>
</dbReference>
<dbReference type="EMBL" id="NHSD01000308">
    <property type="protein sequence ID" value="MBK5928502.1"/>
    <property type="molecule type" value="Genomic_DNA"/>
</dbReference>
<evidence type="ECO:0000256" key="5">
    <source>
        <dbReference type="ARBA" id="ARBA00022692"/>
    </source>
</evidence>
<comment type="similarity">
    <text evidence="8 9">Belongs to the TRAP transporter small permease family.</text>
</comment>
<dbReference type="GO" id="GO:0015740">
    <property type="term" value="P:C4-dicarboxylate transport"/>
    <property type="evidence" value="ECO:0007669"/>
    <property type="project" value="TreeGrafter"/>
</dbReference>
<evidence type="ECO:0000256" key="7">
    <source>
        <dbReference type="ARBA" id="ARBA00023136"/>
    </source>
</evidence>
<dbReference type="PANTHER" id="PTHR35011">
    <property type="entry name" value="2,3-DIKETO-L-GULONATE TRAP TRANSPORTER SMALL PERMEASE PROTEIN YIAM"/>
    <property type="match status" value="1"/>
</dbReference>
<evidence type="ECO:0000313" key="12">
    <source>
        <dbReference type="Proteomes" id="UP000706333"/>
    </source>
</evidence>
<comment type="function">
    <text evidence="9">Part of the tripartite ATP-independent periplasmic (TRAP) transport system.</text>
</comment>
<protein>
    <recommendedName>
        <fullName evidence="9">TRAP transporter small permease protein</fullName>
    </recommendedName>
</protein>
<dbReference type="GO" id="GO:0005886">
    <property type="term" value="C:plasma membrane"/>
    <property type="evidence" value="ECO:0007669"/>
    <property type="project" value="UniProtKB-SubCell"/>
</dbReference>
<keyword evidence="2 9" id="KW-0813">Transport</keyword>
<organism evidence="11 12">
    <name type="scientific">Rhodobaculum claviforme</name>
    <dbReference type="NCBI Taxonomy" id="1549854"/>
    <lineage>
        <taxon>Bacteria</taxon>
        <taxon>Pseudomonadati</taxon>
        <taxon>Pseudomonadota</taxon>
        <taxon>Alphaproteobacteria</taxon>
        <taxon>Rhodobacterales</taxon>
        <taxon>Paracoccaceae</taxon>
        <taxon>Rhodobaculum</taxon>
    </lineage>
</organism>
<dbReference type="Proteomes" id="UP000706333">
    <property type="component" value="Unassembled WGS sequence"/>
</dbReference>
<sequence>MRRLEQGFVALNAWVVIACLAVMAGVVFVNVCMRYFANTSIPWADELARYLMIWMTFLGAGLVLRQGGHVAITSLRDALPGRVQMVLRAALVCLLMGFFAYMVWVGWDYMNRARFQRTPALRLSFRTVYAAMPIGFALLMVHLALIAPRFIRVGRTEAEDDMTGGQHG</sequence>
<keyword evidence="4 9" id="KW-0997">Cell inner membrane</keyword>
<comment type="subunit">
    <text evidence="9">The complex comprises the extracytoplasmic solute receptor protein and the two transmembrane proteins.</text>
</comment>
<keyword evidence="5 9" id="KW-0812">Transmembrane</keyword>
<dbReference type="PROSITE" id="PS51257">
    <property type="entry name" value="PROKAR_LIPOPROTEIN"/>
    <property type="match status" value="1"/>
</dbReference>
<keyword evidence="6 9" id="KW-1133">Transmembrane helix</keyword>
<evidence type="ECO:0000256" key="9">
    <source>
        <dbReference type="RuleBase" id="RU369079"/>
    </source>
</evidence>
<comment type="subcellular location">
    <subcellularLocation>
        <location evidence="1 9">Cell inner membrane</location>
        <topology evidence="1 9">Multi-pass membrane protein</topology>
    </subcellularLocation>
</comment>
<proteinExistence type="inferred from homology"/>
<evidence type="ECO:0000256" key="8">
    <source>
        <dbReference type="ARBA" id="ARBA00038436"/>
    </source>
</evidence>
<reference evidence="11" key="1">
    <citation type="submission" date="2017-05" db="EMBL/GenBank/DDBJ databases">
        <authorList>
            <person name="Imhoff J.F."/>
            <person name="Rahn T."/>
            <person name="Kuenzel S."/>
            <person name="Neulinger S.C."/>
        </authorList>
    </citation>
    <scope>NUCLEOTIDE SEQUENCE</scope>
    <source>
        <strain evidence="11">LMG 28126</strain>
    </source>
</reference>
<evidence type="ECO:0000256" key="2">
    <source>
        <dbReference type="ARBA" id="ARBA00022448"/>
    </source>
</evidence>
<keyword evidence="12" id="KW-1185">Reference proteome</keyword>
<accession>A0A934WK06</accession>
<feature type="domain" description="Tripartite ATP-independent periplasmic transporters DctQ component" evidence="10">
    <location>
        <begin position="23"/>
        <end position="144"/>
    </location>
</feature>
<evidence type="ECO:0000259" key="10">
    <source>
        <dbReference type="Pfam" id="PF04290"/>
    </source>
</evidence>
<name>A0A934WK06_9RHOB</name>
<feature type="transmembrane region" description="Helical" evidence="9">
    <location>
        <begin position="85"/>
        <end position="107"/>
    </location>
</feature>
<dbReference type="InterPro" id="IPR055348">
    <property type="entry name" value="DctQ"/>
</dbReference>
<evidence type="ECO:0000256" key="3">
    <source>
        <dbReference type="ARBA" id="ARBA00022475"/>
    </source>
</evidence>